<dbReference type="InParanoid" id="A0A2J7QAU3"/>
<dbReference type="GO" id="GO:0031929">
    <property type="term" value="P:TOR signaling"/>
    <property type="evidence" value="ECO:0007669"/>
    <property type="project" value="TreeGrafter"/>
</dbReference>
<dbReference type="AlphaFoldDB" id="A0A2J7QAU3"/>
<protein>
    <recommendedName>
        <fullName evidence="2">FATC domain-containing protein</fullName>
    </recommendedName>
</protein>
<evidence type="ECO:0000313" key="4">
    <source>
        <dbReference type="Proteomes" id="UP000235965"/>
    </source>
</evidence>
<reference evidence="3 4" key="1">
    <citation type="submission" date="2017-12" db="EMBL/GenBank/DDBJ databases">
        <title>Hemimetabolous genomes reveal molecular basis of termite eusociality.</title>
        <authorList>
            <person name="Harrison M.C."/>
            <person name="Jongepier E."/>
            <person name="Robertson H.M."/>
            <person name="Arning N."/>
            <person name="Bitard-Feildel T."/>
            <person name="Chao H."/>
            <person name="Childers C.P."/>
            <person name="Dinh H."/>
            <person name="Doddapaneni H."/>
            <person name="Dugan S."/>
            <person name="Gowin J."/>
            <person name="Greiner C."/>
            <person name="Han Y."/>
            <person name="Hu H."/>
            <person name="Hughes D.S.T."/>
            <person name="Huylmans A.-K."/>
            <person name="Kemena C."/>
            <person name="Kremer L.P.M."/>
            <person name="Lee S.L."/>
            <person name="Lopez-Ezquerra A."/>
            <person name="Mallet L."/>
            <person name="Monroy-Kuhn J.M."/>
            <person name="Moser A."/>
            <person name="Murali S.C."/>
            <person name="Muzny D.M."/>
            <person name="Otani S."/>
            <person name="Piulachs M.-D."/>
            <person name="Poelchau M."/>
            <person name="Qu J."/>
            <person name="Schaub F."/>
            <person name="Wada-Katsumata A."/>
            <person name="Worley K.C."/>
            <person name="Xie Q."/>
            <person name="Ylla G."/>
            <person name="Poulsen M."/>
            <person name="Gibbs R.A."/>
            <person name="Schal C."/>
            <person name="Richards S."/>
            <person name="Belles X."/>
            <person name="Korb J."/>
            <person name="Bornberg-Bauer E."/>
        </authorList>
    </citation>
    <scope>NUCLEOTIDE SEQUENCE [LARGE SCALE GENOMIC DNA]</scope>
    <source>
        <tissue evidence="3">Whole body</tissue>
    </source>
</reference>
<proteinExistence type="predicted"/>
<feature type="domain" description="FATC" evidence="2">
    <location>
        <begin position="779"/>
        <end position="811"/>
    </location>
</feature>
<comment type="caution">
    <text evidence="3">The sequence shown here is derived from an EMBL/GenBank/DDBJ whole genome shotgun (WGS) entry which is preliminary data.</text>
</comment>
<evidence type="ECO:0000313" key="3">
    <source>
        <dbReference type="EMBL" id="PNF25689.1"/>
    </source>
</evidence>
<sequence length="811" mass="90475">MYLVSTLVTELSSLLPSHHQLDSTAGADTRVELVLQCLKSAHNIYKGLQELNFNFHTIILPEALKTIQTEEPTVLAMVTELNDIIAGVGCPLEDILAQLEMHLRYIIMAMDSPHHSAQNMVAEIRKRFELLLSRPAELVTDGLDDQATNVNSSSAVGSSDDVLTPGQMLLMGFNGLFEKLQLERNALIGALDTLDTPHCWKKVDQVWEAKAIAAPVFNDATRSVLEDIFLLKRLTTMQEFFSLCGQVAHGVTSVHDDDHLNKPIRRFTADYVSRQLLGVTSQTLALALCLLLHRIGLNVTVEVEQRDIGAENKVPLEELCRKAVDLCLKSNKFSGGTLAQASGLTSTLEATWRRREVARHLQQQVEARRSTLQRLQLQLTAHNWLHEDTLMMQGTALTAMAPISRPTFMLELRKTSSALLALQPRLGEAREHQSALVASVEQRLKWASGANPALSEVMAAFESAVSARSERLNLEQRLSTLVGNTCNAVLHHEALRTRTSEGMAHDTAFLQLVDQCEKSCVLATGCELIVTPAEETLVQLLAPDGPIDHTWIHNVEMLISDTVKTLQQKMGELQESLFIVQDCVKNQVIAVRNRLSSHHKLMSDVRNLLKSMVKLEDCGLVGLQDYVMSYRAYSEHFSALIRELMLNELDVDRVHKALDQLEHLKEKTGPIYEVLVMFAKQQEEVQQERTLACSRPATGEETSTSGSLASRSRRPPLLRQESICLSPKKGVPVAPSSVVTKPSRDPHTGKAVQERNAYALGVWRRVRMKLEGRDPDPGRRATVQEQVEYVIREAMSLDNLALLYEGWTPWV</sequence>
<feature type="compositionally biased region" description="Polar residues" evidence="1">
    <location>
        <begin position="700"/>
        <end position="709"/>
    </location>
</feature>
<dbReference type="OrthoDB" id="10065496at2759"/>
<dbReference type="PROSITE" id="PS51190">
    <property type="entry name" value="FATC"/>
    <property type="match status" value="1"/>
</dbReference>
<dbReference type="PANTHER" id="PTHR11139">
    <property type="entry name" value="ATAXIA TELANGIECTASIA MUTATED ATM -RELATED"/>
    <property type="match status" value="1"/>
</dbReference>
<evidence type="ECO:0000256" key="1">
    <source>
        <dbReference type="SAM" id="MobiDB-lite"/>
    </source>
</evidence>
<name>A0A2J7QAU3_9NEOP</name>
<dbReference type="GO" id="GO:0031931">
    <property type="term" value="C:TORC1 complex"/>
    <property type="evidence" value="ECO:0007669"/>
    <property type="project" value="TreeGrafter"/>
</dbReference>
<dbReference type="Pfam" id="PF02260">
    <property type="entry name" value="FATC"/>
    <property type="match status" value="1"/>
</dbReference>
<accession>A0A2J7QAU3</accession>
<feature type="region of interest" description="Disordered" evidence="1">
    <location>
        <begin position="691"/>
        <end position="715"/>
    </location>
</feature>
<dbReference type="Proteomes" id="UP000235965">
    <property type="component" value="Unassembled WGS sequence"/>
</dbReference>
<dbReference type="GO" id="GO:0031932">
    <property type="term" value="C:TORC2 complex"/>
    <property type="evidence" value="ECO:0007669"/>
    <property type="project" value="TreeGrafter"/>
</dbReference>
<evidence type="ECO:0000259" key="2">
    <source>
        <dbReference type="PROSITE" id="PS51190"/>
    </source>
</evidence>
<organism evidence="3 4">
    <name type="scientific">Cryptotermes secundus</name>
    <dbReference type="NCBI Taxonomy" id="105785"/>
    <lineage>
        <taxon>Eukaryota</taxon>
        <taxon>Metazoa</taxon>
        <taxon>Ecdysozoa</taxon>
        <taxon>Arthropoda</taxon>
        <taxon>Hexapoda</taxon>
        <taxon>Insecta</taxon>
        <taxon>Pterygota</taxon>
        <taxon>Neoptera</taxon>
        <taxon>Polyneoptera</taxon>
        <taxon>Dictyoptera</taxon>
        <taxon>Blattodea</taxon>
        <taxon>Blattoidea</taxon>
        <taxon>Termitoidae</taxon>
        <taxon>Kalotermitidae</taxon>
        <taxon>Cryptotermitinae</taxon>
        <taxon>Cryptotermes</taxon>
    </lineage>
</organism>
<dbReference type="InterPro" id="IPR050517">
    <property type="entry name" value="DDR_Repair_Kinase"/>
</dbReference>
<dbReference type="SMART" id="SM01343">
    <property type="entry name" value="FATC"/>
    <property type="match status" value="1"/>
</dbReference>
<dbReference type="PANTHER" id="PTHR11139:SF119">
    <property type="entry name" value="SERINE_THREONINE-PROTEIN KINASE SMG1"/>
    <property type="match status" value="1"/>
</dbReference>
<dbReference type="GO" id="GO:0005737">
    <property type="term" value="C:cytoplasm"/>
    <property type="evidence" value="ECO:0007669"/>
    <property type="project" value="TreeGrafter"/>
</dbReference>
<dbReference type="STRING" id="105785.A0A2J7QAU3"/>
<dbReference type="GO" id="GO:0005634">
    <property type="term" value="C:nucleus"/>
    <property type="evidence" value="ECO:0007669"/>
    <property type="project" value="TreeGrafter"/>
</dbReference>
<dbReference type="GO" id="GO:0016242">
    <property type="term" value="P:negative regulation of macroautophagy"/>
    <property type="evidence" value="ECO:0007669"/>
    <property type="project" value="TreeGrafter"/>
</dbReference>
<dbReference type="EMBL" id="NEVH01016327">
    <property type="protein sequence ID" value="PNF25689.1"/>
    <property type="molecule type" value="Genomic_DNA"/>
</dbReference>
<keyword evidence="4" id="KW-1185">Reference proteome</keyword>
<dbReference type="GO" id="GO:0004674">
    <property type="term" value="F:protein serine/threonine kinase activity"/>
    <property type="evidence" value="ECO:0007669"/>
    <property type="project" value="TreeGrafter"/>
</dbReference>
<gene>
    <name evidence="3" type="ORF">B7P43_G16146</name>
</gene>
<dbReference type="InterPro" id="IPR003152">
    <property type="entry name" value="FATC_dom"/>
</dbReference>